<feature type="transmembrane region" description="Helical" evidence="3">
    <location>
        <begin position="27"/>
        <end position="44"/>
    </location>
</feature>
<organism evidence="5 6">
    <name type="scientific">Oceanococcus atlanticus</name>
    <dbReference type="NCBI Taxonomy" id="1317117"/>
    <lineage>
        <taxon>Bacteria</taxon>
        <taxon>Pseudomonadati</taxon>
        <taxon>Pseudomonadota</taxon>
        <taxon>Gammaproteobacteria</taxon>
        <taxon>Chromatiales</taxon>
        <taxon>Oceanococcaceae</taxon>
        <taxon>Oceanococcus</taxon>
    </lineage>
</organism>
<comment type="cofactor">
    <cofactor evidence="1">
        <name>Mg(2+)</name>
        <dbReference type="ChEBI" id="CHEBI:18420"/>
    </cofactor>
</comment>
<name>A0A1Y1SBJ4_9GAMM</name>
<feature type="transmembrane region" description="Helical" evidence="3">
    <location>
        <begin position="82"/>
        <end position="99"/>
    </location>
</feature>
<evidence type="ECO:0000313" key="6">
    <source>
        <dbReference type="Proteomes" id="UP000192342"/>
    </source>
</evidence>
<evidence type="ECO:0000256" key="3">
    <source>
        <dbReference type="SAM" id="Phobius"/>
    </source>
</evidence>
<dbReference type="EMBL" id="AQQV01000004">
    <property type="protein sequence ID" value="ORE85483.1"/>
    <property type="molecule type" value="Genomic_DNA"/>
</dbReference>
<dbReference type="InterPro" id="IPR048437">
    <property type="entry name" value="MASE11"/>
</dbReference>
<dbReference type="AlphaFoldDB" id="A0A1Y1SBJ4"/>
<feature type="transmembrane region" description="Helical" evidence="3">
    <location>
        <begin position="50"/>
        <end position="70"/>
    </location>
</feature>
<dbReference type="Gene3D" id="3.30.70.270">
    <property type="match status" value="1"/>
</dbReference>
<dbReference type="PANTHER" id="PTHR46663">
    <property type="entry name" value="DIGUANYLATE CYCLASE DGCT-RELATED"/>
    <property type="match status" value="1"/>
</dbReference>
<evidence type="ECO:0000313" key="5">
    <source>
        <dbReference type="EMBL" id="ORE85483.1"/>
    </source>
</evidence>
<dbReference type="InterPro" id="IPR000160">
    <property type="entry name" value="GGDEF_dom"/>
</dbReference>
<dbReference type="InterPro" id="IPR052163">
    <property type="entry name" value="DGC-Regulatory_Protein"/>
</dbReference>
<accession>A0A1Y1SBJ4</accession>
<keyword evidence="3" id="KW-0812">Transmembrane</keyword>
<evidence type="ECO:0000256" key="1">
    <source>
        <dbReference type="ARBA" id="ARBA00001946"/>
    </source>
</evidence>
<feature type="domain" description="GGDEF" evidence="4">
    <location>
        <begin position="237"/>
        <end position="370"/>
    </location>
</feature>
<dbReference type="PROSITE" id="PS50887">
    <property type="entry name" value="GGDEF"/>
    <property type="match status" value="1"/>
</dbReference>
<protein>
    <submittedName>
        <fullName evidence="5">PAS/PAC sensors-containing diguanylate cyclase/phosphodiesterase</fullName>
    </submittedName>
</protein>
<dbReference type="Pfam" id="PF20969">
    <property type="entry name" value="MASE11"/>
    <property type="match status" value="1"/>
</dbReference>
<dbReference type="GO" id="GO:0003824">
    <property type="term" value="F:catalytic activity"/>
    <property type="evidence" value="ECO:0007669"/>
    <property type="project" value="UniProtKB-ARBA"/>
</dbReference>
<keyword evidence="6" id="KW-1185">Reference proteome</keyword>
<gene>
    <name evidence="5" type="ORF">ATO7_14713</name>
</gene>
<dbReference type="OrthoDB" id="9812260at2"/>
<proteinExistence type="predicted"/>
<feature type="transmembrane region" description="Helical" evidence="3">
    <location>
        <begin position="128"/>
        <end position="152"/>
    </location>
</feature>
<sequence length="382" mass="41499">MQDTTPSLSRDLDHELDQVRDQMVNRIWSGICLLAVLGVPISISRTFSTGWLPLYGVHLLLGGIALATYWNRRRIATHIKSHIAIALFWAVGLMGLKSLGLLGAGTWWLVTSALLISVLYSERAGLVAIAGVCVVVALFGVAYSSGFLALAFDANAYITEPASWATLLIATVVLPLVVFSAVSNLSHTVVDLSRELDRQREENERLAKIDELTGIPRSAMAMDRLEQALIRVPRQGRKVAVLFIDLDGFKQVNDRYGHDAGDMVLRTVSQRCTRTLRIDDTIARQGGDEFIVILQGLAIMEQAVDVAEKLIQTIAVPMRYADAELQIGASIGVAVSPDHAQDAKSLIAAADAAMYSAKRKGKNRCALATRSHALRVVSSQSA</sequence>
<keyword evidence="3" id="KW-0472">Membrane</keyword>
<dbReference type="InterPro" id="IPR043128">
    <property type="entry name" value="Rev_trsase/Diguanyl_cyclase"/>
</dbReference>
<reference evidence="5 6" key="1">
    <citation type="submission" date="2013-04" db="EMBL/GenBank/DDBJ databases">
        <title>Oceanococcus atlanticus 22II-S10r2 Genome Sequencing.</title>
        <authorList>
            <person name="Lai Q."/>
            <person name="Li G."/>
            <person name="Shao Z."/>
        </authorList>
    </citation>
    <scope>NUCLEOTIDE SEQUENCE [LARGE SCALE GENOMIC DNA]</scope>
    <source>
        <strain evidence="5 6">22II-S10r2</strain>
    </source>
</reference>
<dbReference type="SMART" id="SM00267">
    <property type="entry name" value="GGDEF"/>
    <property type="match status" value="1"/>
</dbReference>
<evidence type="ECO:0000259" key="4">
    <source>
        <dbReference type="PROSITE" id="PS50887"/>
    </source>
</evidence>
<evidence type="ECO:0000256" key="2">
    <source>
        <dbReference type="SAM" id="Coils"/>
    </source>
</evidence>
<dbReference type="Pfam" id="PF00990">
    <property type="entry name" value="GGDEF"/>
    <property type="match status" value="1"/>
</dbReference>
<dbReference type="SUPFAM" id="SSF55073">
    <property type="entry name" value="Nucleotide cyclase"/>
    <property type="match status" value="1"/>
</dbReference>
<dbReference type="Proteomes" id="UP000192342">
    <property type="component" value="Unassembled WGS sequence"/>
</dbReference>
<dbReference type="RefSeq" id="WP_083563109.1">
    <property type="nucleotide sequence ID" value="NZ_AQQV01000004.1"/>
</dbReference>
<comment type="caution">
    <text evidence="5">The sequence shown here is derived from an EMBL/GenBank/DDBJ whole genome shotgun (WGS) entry which is preliminary data.</text>
</comment>
<dbReference type="STRING" id="1317117.ATO7_14713"/>
<feature type="transmembrane region" description="Helical" evidence="3">
    <location>
        <begin position="164"/>
        <end position="190"/>
    </location>
</feature>
<keyword evidence="2" id="KW-0175">Coiled coil</keyword>
<dbReference type="InterPro" id="IPR029787">
    <property type="entry name" value="Nucleotide_cyclase"/>
</dbReference>
<dbReference type="NCBIfam" id="TIGR00254">
    <property type="entry name" value="GGDEF"/>
    <property type="match status" value="1"/>
</dbReference>
<keyword evidence="3" id="KW-1133">Transmembrane helix</keyword>
<feature type="coiled-coil region" evidence="2">
    <location>
        <begin position="182"/>
        <end position="209"/>
    </location>
</feature>
<dbReference type="CDD" id="cd01949">
    <property type="entry name" value="GGDEF"/>
    <property type="match status" value="1"/>
</dbReference>
<dbReference type="PANTHER" id="PTHR46663:SF2">
    <property type="entry name" value="GGDEF DOMAIN-CONTAINING PROTEIN"/>
    <property type="match status" value="1"/>
</dbReference>
<dbReference type="FunFam" id="3.30.70.270:FF:000001">
    <property type="entry name" value="Diguanylate cyclase domain protein"/>
    <property type="match status" value="1"/>
</dbReference>